<dbReference type="AlphaFoldDB" id="C6E6T1"/>
<gene>
    <name evidence="1" type="ordered locus">GM21_3688</name>
</gene>
<organism evidence="1">
    <name type="scientific">Geobacter sp. (strain M21)</name>
    <dbReference type="NCBI Taxonomy" id="443144"/>
    <lineage>
        <taxon>Bacteria</taxon>
        <taxon>Pseudomonadati</taxon>
        <taxon>Thermodesulfobacteriota</taxon>
        <taxon>Desulfuromonadia</taxon>
        <taxon>Geobacterales</taxon>
        <taxon>Geobacteraceae</taxon>
        <taxon>Geobacter</taxon>
    </lineage>
</organism>
<dbReference type="KEGG" id="gem:GM21_3688"/>
<protein>
    <submittedName>
        <fullName evidence="1">Uncharacterized protein</fullName>
    </submittedName>
</protein>
<name>C6E6T1_GEOSM</name>
<accession>C6E6T1</accession>
<dbReference type="STRING" id="443144.GM21_3688"/>
<reference evidence="1" key="1">
    <citation type="submission" date="2009-07" db="EMBL/GenBank/DDBJ databases">
        <title>Complete sequence of Geobacter sp. M21.</title>
        <authorList>
            <consortium name="US DOE Joint Genome Institute"/>
            <person name="Lucas S."/>
            <person name="Copeland A."/>
            <person name="Lapidus A."/>
            <person name="Glavina del Rio T."/>
            <person name="Dalin E."/>
            <person name="Tice H."/>
            <person name="Bruce D."/>
            <person name="Goodwin L."/>
            <person name="Pitluck S."/>
            <person name="Saunders E."/>
            <person name="Brettin T."/>
            <person name="Detter J.C."/>
            <person name="Han C."/>
            <person name="Larimer F."/>
            <person name="Land M."/>
            <person name="Hauser L."/>
            <person name="Kyrpides N."/>
            <person name="Ovchinnikova G."/>
            <person name="Lovley D."/>
        </authorList>
    </citation>
    <scope>NUCLEOTIDE SEQUENCE [LARGE SCALE GENOMIC DNA]</scope>
    <source>
        <strain evidence="1">M21</strain>
    </source>
</reference>
<evidence type="ECO:0000313" key="1">
    <source>
        <dbReference type="EMBL" id="ACT19709.1"/>
    </source>
</evidence>
<sequence length="57" mass="6518">MGRKAANPKGEVFHFRADAETAELILRAKGKMTMSDFLREAAVWWSKQRQEGEHAND</sequence>
<dbReference type="HOGENOM" id="CLU_2990268_0_0_7"/>
<proteinExistence type="predicted"/>
<dbReference type="EMBL" id="CP001661">
    <property type="protein sequence ID" value="ACT19709.1"/>
    <property type="molecule type" value="Genomic_DNA"/>
</dbReference>